<accession>A0ABS7PW49</accession>
<dbReference type="Proteomes" id="UP000706039">
    <property type="component" value="Unassembled WGS sequence"/>
</dbReference>
<dbReference type="InterPro" id="IPR011990">
    <property type="entry name" value="TPR-like_helical_dom_sf"/>
</dbReference>
<protein>
    <recommendedName>
        <fullName evidence="4">Tetratricopeptide repeat protein</fullName>
    </recommendedName>
</protein>
<keyword evidence="3" id="KW-1185">Reference proteome</keyword>
<evidence type="ECO:0000313" key="2">
    <source>
        <dbReference type="EMBL" id="MBY8825376.1"/>
    </source>
</evidence>
<keyword evidence="1" id="KW-0812">Transmembrane</keyword>
<keyword evidence="1" id="KW-1133">Transmembrane helix</keyword>
<sequence length="603" mass="65235">MAAEEKPQETGPEPGRIMAELEAIFRTPEFERAPVMRQLLSFLVRTTLAGGGDELKAYTVAVEGLGRDPDFDSQSDSYPRVQVGRLRKMLDAYYANNANASLENGVRLHVKQGSYRVHFALPDTPSAPLRSPVWEQAEDVPARTLFPESPRRSPPLRLPRAPFPWRLVVIGTILLIAFIALVWIVRSAGDLRAPLRQVSQAPVLELGEITANGGPDARVLAAAGRTLLEDALHRSWLIRVRESDPASSRDLPDVDQPIYRLIGRADTSGAFGGRQIALTLLDLQTGDQLWSDVIDVTPQASVAGQPSTTLTDRMRPAIIALISPFGVIASHQRSLLQPVGEPGYACMLDYEEYFRYRDPAARTRVRDCVRETVLREPMDPVALAAAAFMNLDPAIGGGGPDGLTRAADHARRAVAANSKNAEALVADSRVAMMHGQCTRGRDLGLRGTSLNPYNPELAGMVGYLLITCGDPDGATMLQRAVAEDPDVPAFYGAALILALVERGETPAALHVADTIRPPGAGMYGQYEVTQTFAEAARGNIPAARAHWAKASRTAGKSATDVNAVLSRYFYVESLRARMAAYLRRTGVITEPGATPPATDRPAS</sequence>
<feature type="transmembrane region" description="Helical" evidence="1">
    <location>
        <begin position="163"/>
        <end position="185"/>
    </location>
</feature>
<dbReference type="RefSeq" id="WP_222992487.1">
    <property type="nucleotide sequence ID" value="NZ_JAINVV010000012.1"/>
</dbReference>
<dbReference type="SUPFAM" id="SSF48452">
    <property type="entry name" value="TPR-like"/>
    <property type="match status" value="1"/>
</dbReference>
<evidence type="ECO:0000256" key="1">
    <source>
        <dbReference type="SAM" id="Phobius"/>
    </source>
</evidence>
<name>A0ABS7PW49_9SPHN</name>
<gene>
    <name evidence="2" type="ORF">K7G82_23935</name>
</gene>
<evidence type="ECO:0008006" key="4">
    <source>
        <dbReference type="Google" id="ProtNLM"/>
    </source>
</evidence>
<dbReference type="Gene3D" id="1.25.40.10">
    <property type="entry name" value="Tetratricopeptide repeat domain"/>
    <property type="match status" value="1"/>
</dbReference>
<evidence type="ECO:0000313" key="3">
    <source>
        <dbReference type="Proteomes" id="UP000706039"/>
    </source>
</evidence>
<organism evidence="2 3">
    <name type="scientific">Sphingomonas colocasiae</name>
    <dbReference type="NCBI Taxonomy" id="1848973"/>
    <lineage>
        <taxon>Bacteria</taxon>
        <taxon>Pseudomonadati</taxon>
        <taxon>Pseudomonadota</taxon>
        <taxon>Alphaproteobacteria</taxon>
        <taxon>Sphingomonadales</taxon>
        <taxon>Sphingomonadaceae</taxon>
        <taxon>Sphingomonas</taxon>
    </lineage>
</organism>
<proteinExistence type="predicted"/>
<comment type="caution">
    <text evidence="2">The sequence shown here is derived from an EMBL/GenBank/DDBJ whole genome shotgun (WGS) entry which is preliminary data.</text>
</comment>
<dbReference type="EMBL" id="JAINVV010000012">
    <property type="protein sequence ID" value="MBY8825376.1"/>
    <property type="molecule type" value="Genomic_DNA"/>
</dbReference>
<keyword evidence="1" id="KW-0472">Membrane</keyword>
<reference evidence="2 3" key="1">
    <citation type="submission" date="2021-08" db="EMBL/GenBank/DDBJ databases">
        <authorList>
            <person name="Tuo L."/>
        </authorList>
    </citation>
    <scope>NUCLEOTIDE SEQUENCE [LARGE SCALE GENOMIC DNA]</scope>
    <source>
        <strain evidence="2 3">JCM 31229</strain>
    </source>
</reference>